<dbReference type="InterPro" id="IPR019843">
    <property type="entry name" value="DNA_pol-X_BS"/>
</dbReference>
<dbReference type="GO" id="GO:0006260">
    <property type="term" value="P:DNA replication"/>
    <property type="evidence" value="ECO:0007669"/>
    <property type="project" value="UniProtKB-KW"/>
</dbReference>
<dbReference type="EC" id="2.7.7.7" evidence="7"/>
<dbReference type="Gene3D" id="1.10.150.20">
    <property type="entry name" value="5' to 3' exonuclease, C-terminal subdomain"/>
    <property type="match status" value="1"/>
</dbReference>
<dbReference type="GeneTree" id="ENSGT00940000156918"/>
<comment type="similarity">
    <text evidence="1 7">Belongs to the DNA polymerase type-X family.</text>
</comment>
<comment type="function">
    <text evidence="7">DNA polymerase that functions in several pathways of DNA repair. Involved in base excision repair (BER) responsible for repair of lesions that give rise to abasic (AP) sites in DNA. Also contributes to DNA double-strand break repair by non-homologous end joining and homologous recombination. Has both template-dependent and template-independent (terminal transferase) DNA polymerase activities. Has also a 5'-deoxyribose-5-phosphate lyase (dRP lyase) activity.</text>
</comment>
<dbReference type="SMART" id="SM00483">
    <property type="entry name" value="POLXc"/>
    <property type="match status" value="1"/>
</dbReference>
<comment type="subcellular location">
    <subcellularLocation>
        <location evidence="7">Nucleus</location>
    </subcellularLocation>
</comment>
<dbReference type="InterPro" id="IPR002008">
    <property type="entry name" value="DNA_pol_X_beta-like"/>
</dbReference>
<dbReference type="InterPro" id="IPR028207">
    <property type="entry name" value="DNA_pol_B_palm_palm"/>
</dbReference>
<reference evidence="9" key="2">
    <citation type="submission" date="2025-09" db="UniProtKB">
        <authorList>
            <consortium name="Ensembl"/>
        </authorList>
    </citation>
    <scope>IDENTIFICATION</scope>
</reference>
<accession>A0A8C8FWH1</accession>
<dbReference type="PANTHER" id="PTHR11276">
    <property type="entry name" value="DNA POLYMERASE TYPE-X FAMILY MEMBER"/>
    <property type="match status" value="1"/>
</dbReference>
<dbReference type="CDD" id="cd00141">
    <property type="entry name" value="NT_POLXc"/>
    <property type="match status" value="1"/>
</dbReference>
<keyword evidence="7" id="KW-0239">DNA-directed DNA polymerase</keyword>
<sequence length="309" mass="35687">MSKRKAPQESPNEGITDFLTELANYERNVNRAIHKYNAYSQCSPVTYYNNIIIILSIIAKKIDEFLQTGTLKKLEKIRNDDTSSSINFLTRVTGIGPAAARKFFDEGVKTLEGLYFEEFEKRIPRTEMTKMETLILQELELVDTEYIGTICGSYRRGAESSGDIDILLTHPNYTSVDEKQPKLLHAVVEHFESIGFITDTLSKGDTKYMGVCQLQQKDEDEEEYLHRRIDIRLIPKDQYYCGVLYFTGSDIFNKNMRTHALEKGFTLNEYTIRPVGVTGMAGEPLMVDSEKDIFDYIQWKYREPKERSE</sequence>
<dbReference type="Proteomes" id="UP000694402">
    <property type="component" value="Unassembled WGS sequence"/>
</dbReference>
<dbReference type="GO" id="GO:0006284">
    <property type="term" value="P:base-excision repair"/>
    <property type="evidence" value="ECO:0007669"/>
    <property type="project" value="TreeGrafter"/>
</dbReference>
<evidence type="ECO:0000313" key="9">
    <source>
        <dbReference type="Ensembl" id="ENSOTSP00005040856.1"/>
    </source>
</evidence>
<dbReference type="InterPro" id="IPR022312">
    <property type="entry name" value="DNA_pol_X"/>
</dbReference>
<dbReference type="SUPFAM" id="SSF47802">
    <property type="entry name" value="DNA polymerase beta, N-terminal domain-like"/>
    <property type="match status" value="1"/>
</dbReference>
<evidence type="ECO:0000256" key="3">
    <source>
        <dbReference type="ARBA" id="ARBA00022679"/>
    </source>
</evidence>
<dbReference type="FunFam" id="3.30.210.10:FF:000002">
    <property type="entry name" value="DNA polymerase"/>
    <property type="match status" value="1"/>
</dbReference>
<evidence type="ECO:0000256" key="1">
    <source>
        <dbReference type="ARBA" id="ARBA00008323"/>
    </source>
</evidence>
<dbReference type="Gene3D" id="1.10.150.110">
    <property type="entry name" value="DNA polymerase beta, N-terminal domain-like"/>
    <property type="match status" value="1"/>
</dbReference>
<keyword evidence="7" id="KW-0234">DNA repair</keyword>
<dbReference type="GO" id="GO:0006303">
    <property type="term" value="P:double-strand break repair via nonhomologous end joining"/>
    <property type="evidence" value="ECO:0007669"/>
    <property type="project" value="TreeGrafter"/>
</dbReference>
<dbReference type="GO" id="GO:0003677">
    <property type="term" value="F:DNA binding"/>
    <property type="evidence" value="ECO:0007669"/>
    <property type="project" value="UniProtKB-UniRule"/>
</dbReference>
<dbReference type="AlphaFoldDB" id="A0A8C8FWH1"/>
<dbReference type="SUPFAM" id="SSF81585">
    <property type="entry name" value="PsbU/PolX domain-like"/>
    <property type="match status" value="1"/>
</dbReference>
<protein>
    <recommendedName>
        <fullName evidence="7">DNA polymerase</fullName>
        <ecNumber evidence="7">2.7.7.7</ecNumber>
    </recommendedName>
</protein>
<evidence type="ECO:0000256" key="6">
    <source>
        <dbReference type="PIRSR" id="PIRSR622312-50"/>
    </source>
</evidence>
<dbReference type="FunFam" id="3.30.460.10:FF:000021">
    <property type="entry name" value="DNA polymerase beta"/>
    <property type="match status" value="1"/>
</dbReference>
<evidence type="ECO:0000259" key="8">
    <source>
        <dbReference type="SMART" id="SM00483"/>
    </source>
</evidence>
<dbReference type="SUPFAM" id="SSF81301">
    <property type="entry name" value="Nucleotidyltransferase"/>
    <property type="match status" value="1"/>
</dbReference>
<feature type="domain" description="DNA-directed DNA polymerase X" evidence="8">
    <location>
        <begin position="10"/>
        <end position="308"/>
    </location>
</feature>
<feature type="active site" description="Nucleophile; Schiff-base intermediate with DNA; for 5'-dRP lyase activity" evidence="6">
    <location>
        <position position="61"/>
    </location>
</feature>
<keyword evidence="3 7" id="KW-0808">Transferase</keyword>
<dbReference type="GO" id="GO:0003887">
    <property type="term" value="F:DNA-directed DNA polymerase activity"/>
    <property type="evidence" value="ECO:0007669"/>
    <property type="project" value="UniProtKB-UniRule"/>
</dbReference>
<dbReference type="InterPro" id="IPR027421">
    <property type="entry name" value="DNA_pol_lamdba_lyase_dom_sf"/>
</dbReference>
<dbReference type="PRINTS" id="PR00870">
    <property type="entry name" value="DNAPOLXBETA"/>
</dbReference>
<dbReference type="PROSITE" id="PS00522">
    <property type="entry name" value="DNA_POLYMERASE_X"/>
    <property type="match status" value="1"/>
</dbReference>
<dbReference type="GO" id="GO:0005634">
    <property type="term" value="C:nucleus"/>
    <property type="evidence" value="ECO:0007669"/>
    <property type="project" value="UniProtKB-SubCell"/>
</dbReference>
<dbReference type="InterPro" id="IPR043519">
    <property type="entry name" value="NT_sf"/>
</dbReference>
<proteinExistence type="inferred from homology"/>
<organism evidence="9 10">
    <name type="scientific">Oncorhynchus tshawytscha</name>
    <name type="common">Chinook salmon</name>
    <name type="synonym">Salmo tshawytscha</name>
    <dbReference type="NCBI Taxonomy" id="74940"/>
    <lineage>
        <taxon>Eukaryota</taxon>
        <taxon>Metazoa</taxon>
        <taxon>Chordata</taxon>
        <taxon>Craniata</taxon>
        <taxon>Vertebrata</taxon>
        <taxon>Euteleostomi</taxon>
        <taxon>Actinopterygii</taxon>
        <taxon>Neopterygii</taxon>
        <taxon>Teleostei</taxon>
        <taxon>Protacanthopterygii</taxon>
        <taxon>Salmoniformes</taxon>
        <taxon>Salmonidae</taxon>
        <taxon>Salmoninae</taxon>
        <taxon>Oncorhynchus</taxon>
    </lineage>
</organism>
<dbReference type="Gene3D" id="3.30.460.10">
    <property type="entry name" value="Beta Polymerase, domain 2"/>
    <property type="match status" value="1"/>
</dbReference>
<keyword evidence="10" id="KW-1185">Reference proteome</keyword>
<reference evidence="9" key="1">
    <citation type="submission" date="2025-08" db="UniProtKB">
        <authorList>
            <consortium name="Ensembl"/>
        </authorList>
    </citation>
    <scope>IDENTIFICATION</scope>
</reference>
<dbReference type="Pfam" id="PF14791">
    <property type="entry name" value="DNA_pol_B_thumb"/>
    <property type="match status" value="1"/>
</dbReference>
<dbReference type="InterPro" id="IPR037160">
    <property type="entry name" value="DNA_Pol_thumb_sf"/>
</dbReference>
<dbReference type="PRINTS" id="PR00869">
    <property type="entry name" value="DNAPOLX"/>
</dbReference>
<evidence type="ECO:0000256" key="5">
    <source>
        <dbReference type="ARBA" id="ARBA00022705"/>
    </source>
</evidence>
<evidence type="ECO:0000256" key="7">
    <source>
        <dbReference type="RuleBase" id="RU366014"/>
    </source>
</evidence>
<keyword evidence="7" id="KW-0539">Nucleus</keyword>
<dbReference type="Ensembl" id="ENSOTST00005044469.2">
    <property type="protein sequence ID" value="ENSOTSP00005040856.1"/>
    <property type="gene ID" value="ENSOTSG00005019415.2"/>
</dbReference>
<dbReference type="InterPro" id="IPR029398">
    <property type="entry name" value="PolB_thumb"/>
</dbReference>
<evidence type="ECO:0000313" key="10">
    <source>
        <dbReference type="Proteomes" id="UP000694402"/>
    </source>
</evidence>
<keyword evidence="5" id="KW-0235">DNA replication</keyword>
<dbReference type="Pfam" id="PF14792">
    <property type="entry name" value="DNA_pol_B_palm"/>
    <property type="match status" value="1"/>
</dbReference>
<comment type="catalytic activity">
    <reaction evidence="7">
        <text>DNA(n) + a 2'-deoxyribonucleoside 5'-triphosphate = DNA(n+1) + diphosphate</text>
        <dbReference type="Rhea" id="RHEA:22508"/>
        <dbReference type="Rhea" id="RHEA-COMP:17339"/>
        <dbReference type="Rhea" id="RHEA-COMP:17340"/>
        <dbReference type="ChEBI" id="CHEBI:33019"/>
        <dbReference type="ChEBI" id="CHEBI:61560"/>
        <dbReference type="ChEBI" id="CHEBI:173112"/>
        <dbReference type="EC" id="2.7.7.7"/>
    </reaction>
</comment>
<dbReference type="PANTHER" id="PTHR11276:SF42">
    <property type="entry name" value="DNA POLYMERASE BETA"/>
    <property type="match status" value="1"/>
</dbReference>
<keyword evidence="2" id="KW-0237">DNA synthesis</keyword>
<dbReference type="GO" id="GO:0046872">
    <property type="term" value="F:metal ion binding"/>
    <property type="evidence" value="ECO:0007669"/>
    <property type="project" value="UniProtKB-UniRule"/>
</dbReference>
<evidence type="ECO:0000256" key="4">
    <source>
        <dbReference type="ARBA" id="ARBA00022695"/>
    </source>
</evidence>
<gene>
    <name evidence="9" type="primary">POLB</name>
</gene>
<dbReference type="InterPro" id="IPR002054">
    <property type="entry name" value="DNA-dir_DNA_pol_X"/>
</dbReference>
<name>A0A8C8FWH1_ONCTS</name>
<dbReference type="Gene3D" id="3.30.210.10">
    <property type="entry name" value="DNA polymerase, thumb domain"/>
    <property type="match status" value="1"/>
</dbReference>
<keyword evidence="4 7" id="KW-0548">Nucleotidyltransferase</keyword>
<evidence type="ECO:0000256" key="2">
    <source>
        <dbReference type="ARBA" id="ARBA00022634"/>
    </source>
</evidence>
<keyword evidence="7" id="KW-0227">DNA damage</keyword>